<name>A0A366DP94_9HYPH</name>
<dbReference type="AlphaFoldDB" id="A0A366DP94"/>
<evidence type="ECO:0000313" key="1">
    <source>
        <dbReference type="EMBL" id="RBO91921.1"/>
    </source>
</evidence>
<sequence>MICHMRQEPHAFVFQAAIDLCYGMKNVTERYSAFPLGFNFAVVPTETTEHCQK</sequence>
<keyword evidence="2" id="KW-1185">Reference proteome</keyword>
<proteinExistence type="predicted"/>
<reference evidence="1 2" key="1">
    <citation type="submission" date="2018-06" db="EMBL/GenBank/DDBJ databases">
        <title>Genomic Encyclopedia of Type Strains, Phase IV (KMG-IV): sequencing the most valuable type-strain genomes for metagenomic binning, comparative biology and taxonomic classification.</title>
        <authorList>
            <person name="Goeker M."/>
        </authorList>
    </citation>
    <scope>NUCLEOTIDE SEQUENCE [LARGE SCALE GENOMIC DNA]</scope>
    <source>
        <strain evidence="1 2">DSM 25619</strain>
    </source>
</reference>
<gene>
    <name evidence="1" type="ORF">DFR47_10865</name>
</gene>
<accession>A0A366DP94</accession>
<organism evidence="1 2">
    <name type="scientific">Pseudochrobactrum asaccharolyticum</name>
    <dbReference type="NCBI Taxonomy" id="354351"/>
    <lineage>
        <taxon>Bacteria</taxon>
        <taxon>Pseudomonadati</taxon>
        <taxon>Pseudomonadota</taxon>
        <taxon>Alphaproteobacteria</taxon>
        <taxon>Hyphomicrobiales</taxon>
        <taxon>Brucellaceae</taxon>
        <taxon>Pseudochrobactrum</taxon>
    </lineage>
</organism>
<comment type="caution">
    <text evidence="1">The sequence shown here is derived from an EMBL/GenBank/DDBJ whole genome shotgun (WGS) entry which is preliminary data.</text>
</comment>
<dbReference type="Proteomes" id="UP000252893">
    <property type="component" value="Unassembled WGS sequence"/>
</dbReference>
<evidence type="ECO:0000313" key="2">
    <source>
        <dbReference type="Proteomes" id="UP000252893"/>
    </source>
</evidence>
<dbReference type="EMBL" id="QNRH01000008">
    <property type="protein sequence ID" value="RBO91921.1"/>
    <property type="molecule type" value="Genomic_DNA"/>
</dbReference>
<protein>
    <submittedName>
        <fullName evidence="1">Uncharacterized protein</fullName>
    </submittedName>
</protein>